<comment type="caution">
    <text evidence="14">The sequence shown here is derived from an EMBL/GenBank/DDBJ whole genome shotgun (WGS) entry which is preliminary data.</text>
</comment>
<sequence length="542" mass="58591">MIKTVPTKPYTDQKPGTSGLRKKVPVFQQEHYAENFIQSIFDALEGFEGKTLVIGGDGRFYNREVIQKAIAMAAANGFGKVMVGQGGILSTPAASNIIRKYKTFGGIILSASHNPGGPHEDFGIKYNAGNGGPAPEKITDAIFEKTKTISSFKIADIGAIDIDTIATVKAGGMTVEIIDPVKDYAELMESLFDFDAIRANFKYGFRMRFDAMHAVTGPYAKEILERRLGAPNGTCRNFKPLPDFGGHHPDPNLVHAKHLYDEMMGPDAPDFGAASDGDGDRNLIIGKGIFVTPSDSVAMLAANAHLAPGYKEGLKGIARSMPTSGAADRVAEKLGIGIYETPTGWKFFGNLLDAGMATICGEESAGTGSNHVREKDGLWAVLLWLNILAVRGESCKDIVTKHWQTYGRNYYSRHDYEEVETDRANALVDELRAKLGSLPGTTLRGLKIANADDFAYHDPVDGSVSKNQGIRILFEGGSRVVFRLSGTGTSGATLRVYIERYEPDKARHDLDTQEALADLIAAADDIAGIKSHTGRDKPSVIT</sequence>
<dbReference type="PRINTS" id="PR00509">
    <property type="entry name" value="PGMPMM"/>
</dbReference>
<protein>
    <recommendedName>
        <fullName evidence="4">phosphoglucomutase (alpha-D-glucose-1,6-bisphosphate-dependent)</fullName>
        <ecNumber evidence="4">5.4.2.2</ecNumber>
    </recommendedName>
</protein>
<dbReference type="CDD" id="cd03085">
    <property type="entry name" value="PGM1"/>
    <property type="match status" value="1"/>
</dbReference>
<evidence type="ECO:0000259" key="11">
    <source>
        <dbReference type="Pfam" id="PF02878"/>
    </source>
</evidence>
<dbReference type="Pfam" id="PF24947">
    <property type="entry name" value="PGM1_C_vert_fung"/>
    <property type="match status" value="1"/>
</dbReference>
<comment type="similarity">
    <text evidence="3 9">Belongs to the phosphohexose mutase family.</text>
</comment>
<keyword evidence="15" id="KW-1185">Reference proteome</keyword>
<evidence type="ECO:0000259" key="13">
    <source>
        <dbReference type="Pfam" id="PF02880"/>
    </source>
</evidence>
<evidence type="ECO:0000256" key="9">
    <source>
        <dbReference type="RuleBase" id="RU004326"/>
    </source>
</evidence>
<dbReference type="Pfam" id="PF02880">
    <property type="entry name" value="PGM_PMM_III"/>
    <property type="match status" value="1"/>
</dbReference>
<evidence type="ECO:0000256" key="1">
    <source>
        <dbReference type="ARBA" id="ARBA00000443"/>
    </source>
</evidence>
<dbReference type="PANTHER" id="PTHR22573">
    <property type="entry name" value="PHOSPHOHEXOMUTASE FAMILY MEMBER"/>
    <property type="match status" value="1"/>
</dbReference>
<comment type="cofactor">
    <cofactor evidence="2">
        <name>Mg(2+)</name>
        <dbReference type="ChEBI" id="CHEBI:18420"/>
    </cofactor>
</comment>
<name>A0ABV2HL24_9HYPH</name>
<feature type="domain" description="Alpha-D-phosphohexomutase alpha/beta/alpha" evidence="11">
    <location>
        <begin position="13"/>
        <end position="150"/>
    </location>
</feature>
<dbReference type="InterPro" id="IPR005844">
    <property type="entry name" value="A-D-PHexomutase_a/b/a-I"/>
</dbReference>
<organism evidence="14 15">
    <name type="scientific">Mesorhizobium shonense</name>
    <dbReference type="NCBI Taxonomy" id="1209948"/>
    <lineage>
        <taxon>Bacteria</taxon>
        <taxon>Pseudomonadati</taxon>
        <taxon>Pseudomonadota</taxon>
        <taxon>Alphaproteobacteria</taxon>
        <taxon>Hyphomicrobiales</taxon>
        <taxon>Phyllobacteriaceae</taxon>
        <taxon>Mesorhizobium</taxon>
    </lineage>
</organism>
<dbReference type="GO" id="GO:0004614">
    <property type="term" value="F:phosphoglucomutase activity"/>
    <property type="evidence" value="ECO:0007669"/>
    <property type="project" value="UniProtKB-EC"/>
</dbReference>
<dbReference type="Pfam" id="PF02879">
    <property type="entry name" value="PGM_PMM_II"/>
    <property type="match status" value="1"/>
</dbReference>
<dbReference type="Proteomes" id="UP001549036">
    <property type="component" value="Unassembled WGS sequence"/>
</dbReference>
<dbReference type="EMBL" id="JBEPLM010000001">
    <property type="protein sequence ID" value="MET3591268.1"/>
    <property type="molecule type" value="Genomic_DNA"/>
</dbReference>
<evidence type="ECO:0000313" key="15">
    <source>
        <dbReference type="Proteomes" id="UP001549036"/>
    </source>
</evidence>
<reference evidence="14 15" key="1">
    <citation type="submission" date="2024-06" db="EMBL/GenBank/DDBJ databases">
        <title>Genomic Encyclopedia of Type Strains, Phase IV (KMG-IV): sequencing the most valuable type-strain genomes for metagenomic binning, comparative biology and taxonomic classification.</title>
        <authorList>
            <person name="Goeker M."/>
        </authorList>
    </citation>
    <scope>NUCLEOTIDE SEQUENCE [LARGE SCALE GENOMIC DNA]</scope>
    <source>
        <strain evidence="14 15">DSM 29846</strain>
    </source>
</reference>
<keyword evidence="5" id="KW-0597">Phosphoprotein</keyword>
<evidence type="ECO:0000256" key="7">
    <source>
        <dbReference type="ARBA" id="ARBA00022842"/>
    </source>
</evidence>
<dbReference type="InterPro" id="IPR036900">
    <property type="entry name" value="A-D-PHexomutase_C_sf"/>
</dbReference>
<proteinExistence type="inferred from homology"/>
<dbReference type="SUPFAM" id="SSF55957">
    <property type="entry name" value="Phosphoglucomutase, C-terminal domain"/>
    <property type="match status" value="1"/>
</dbReference>
<evidence type="ECO:0000256" key="8">
    <source>
        <dbReference type="ARBA" id="ARBA00023235"/>
    </source>
</evidence>
<evidence type="ECO:0000313" key="14">
    <source>
        <dbReference type="EMBL" id="MET3591268.1"/>
    </source>
</evidence>
<gene>
    <name evidence="14" type="ORF">ABID26_000647</name>
</gene>
<keyword evidence="8 14" id="KW-0413">Isomerase</keyword>
<evidence type="ECO:0000256" key="6">
    <source>
        <dbReference type="ARBA" id="ARBA00022723"/>
    </source>
</evidence>
<keyword evidence="6 9" id="KW-0479">Metal-binding</keyword>
<dbReference type="Pfam" id="PF02878">
    <property type="entry name" value="PGM_PMM_I"/>
    <property type="match status" value="1"/>
</dbReference>
<dbReference type="PROSITE" id="PS00710">
    <property type="entry name" value="PGM_PMM"/>
    <property type="match status" value="1"/>
</dbReference>
<dbReference type="PANTHER" id="PTHR22573:SF2">
    <property type="entry name" value="PHOSPHOGLUCOMUTASE"/>
    <property type="match status" value="1"/>
</dbReference>
<accession>A0ABV2HL24</accession>
<dbReference type="EC" id="5.4.2.2" evidence="4"/>
<dbReference type="Gene3D" id="3.40.120.10">
    <property type="entry name" value="Alpha-D-Glucose-1,6-Bisphosphate, subunit A, domain 3"/>
    <property type="match status" value="3"/>
</dbReference>
<dbReference type="InterPro" id="IPR005845">
    <property type="entry name" value="A-D-PHexomutase_a/b/a-II"/>
</dbReference>
<evidence type="ECO:0000256" key="10">
    <source>
        <dbReference type="SAM" id="MobiDB-lite"/>
    </source>
</evidence>
<evidence type="ECO:0000256" key="5">
    <source>
        <dbReference type="ARBA" id="ARBA00022553"/>
    </source>
</evidence>
<dbReference type="InterPro" id="IPR005841">
    <property type="entry name" value="Alpha-D-phosphohexomutase_SF"/>
</dbReference>
<dbReference type="InterPro" id="IPR005846">
    <property type="entry name" value="A-D-PHexomutase_a/b/a-III"/>
</dbReference>
<feature type="region of interest" description="Disordered" evidence="10">
    <location>
        <begin position="1"/>
        <end position="20"/>
    </location>
</feature>
<dbReference type="RefSeq" id="WP_354413734.1">
    <property type="nucleotide sequence ID" value="NZ_JBEPLM010000001.1"/>
</dbReference>
<dbReference type="Gene3D" id="3.30.310.50">
    <property type="entry name" value="Alpha-D-phosphohexomutase, C-terminal domain"/>
    <property type="match status" value="1"/>
</dbReference>
<evidence type="ECO:0000256" key="2">
    <source>
        <dbReference type="ARBA" id="ARBA00001946"/>
    </source>
</evidence>
<evidence type="ECO:0000256" key="3">
    <source>
        <dbReference type="ARBA" id="ARBA00010231"/>
    </source>
</evidence>
<dbReference type="NCBIfam" id="NF005737">
    <property type="entry name" value="PRK07564.1-1"/>
    <property type="match status" value="1"/>
</dbReference>
<dbReference type="InterPro" id="IPR016066">
    <property type="entry name" value="A-D-PHexomutase_CS"/>
</dbReference>
<dbReference type="SUPFAM" id="SSF53738">
    <property type="entry name" value="Phosphoglucomutase, first 3 domains"/>
    <property type="match status" value="3"/>
</dbReference>
<feature type="domain" description="Alpha-D-phosphohexomutase alpha/beta/alpha" evidence="12">
    <location>
        <begin position="183"/>
        <end position="285"/>
    </location>
</feature>
<feature type="domain" description="Alpha-D-phosphohexomutase alpha/beta/alpha" evidence="13">
    <location>
        <begin position="294"/>
        <end position="406"/>
    </location>
</feature>
<evidence type="ECO:0000256" key="4">
    <source>
        <dbReference type="ARBA" id="ARBA00012728"/>
    </source>
</evidence>
<evidence type="ECO:0000259" key="12">
    <source>
        <dbReference type="Pfam" id="PF02879"/>
    </source>
</evidence>
<dbReference type="InterPro" id="IPR016055">
    <property type="entry name" value="A-D-PHexomutase_a/b/a-I/II/III"/>
</dbReference>
<keyword evidence="7 9" id="KW-0460">Magnesium</keyword>
<dbReference type="InterPro" id="IPR045244">
    <property type="entry name" value="PGM"/>
</dbReference>
<comment type="catalytic activity">
    <reaction evidence="1">
        <text>alpha-D-glucose 1-phosphate = alpha-D-glucose 6-phosphate</text>
        <dbReference type="Rhea" id="RHEA:23536"/>
        <dbReference type="ChEBI" id="CHEBI:58225"/>
        <dbReference type="ChEBI" id="CHEBI:58601"/>
        <dbReference type="EC" id="5.4.2.2"/>
    </reaction>
</comment>